<organism evidence="1 2">
    <name type="scientific">Xanthomonas arboricola pv. guizotiae</name>
    <dbReference type="NCBI Taxonomy" id="487867"/>
    <lineage>
        <taxon>Bacteria</taxon>
        <taxon>Pseudomonadati</taxon>
        <taxon>Pseudomonadota</taxon>
        <taxon>Gammaproteobacteria</taxon>
        <taxon>Lysobacterales</taxon>
        <taxon>Lysobacteraceae</taxon>
        <taxon>Xanthomonas</taxon>
    </lineage>
</organism>
<protein>
    <recommendedName>
        <fullName evidence="3">Thioredoxin domain-containing protein</fullName>
    </recommendedName>
</protein>
<evidence type="ECO:0008006" key="3">
    <source>
        <dbReference type="Google" id="ProtNLM"/>
    </source>
</evidence>
<accession>A0A2S6ZML8</accession>
<name>A0A2S6ZML8_9XANT</name>
<proteinExistence type="predicted"/>
<evidence type="ECO:0000313" key="2">
    <source>
        <dbReference type="Proteomes" id="UP000238049"/>
    </source>
</evidence>
<sequence length="244" mass="27206">MNSADARRIFEVTNVASFYTADPRITADQVKALGALERLHASQPYDVIQTYRALLAARSFAAAKHFFALHSADLEHPPPEVVEPHIISAGMPSELRVTQDGTRLVHEAARGDAGRVIIVIADPLCGYTQKAIVAIRQDPALSELMQSHAIWMAPPSRQDDFSVYASWNSRYPQQQMSLAFRKSDWPMVTQWATPTFYFVDANRVVEIVTGWPAQGHKAELLAAAKRIGMDVPTHQSETKAREQR</sequence>
<reference evidence="1 2" key="1">
    <citation type="submission" date="2016-08" db="EMBL/GenBank/DDBJ databases">
        <title>Evolution of the type three secretion system and type three effector repertoires in Xanthomonas.</title>
        <authorList>
            <person name="Merda D."/>
            <person name="Briand M."/>
            <person name="Bosis E."/>
            <person name="Rousseau C."/>
            <person name="Portier P."/>
            <person name="Jacques M.-A."/>
            <person name="Fischer-Le Saux M."/>
        </authorList>
    </citation>
    <scope>NUCLEOTIDE SEQUENCE [LARGE SCALE GENOMIC DNA]</scope>
    <source>
        <strain evidence="1 2">CFBP 7409</strain>
    </source>
</reference>
<dbReference type="Proteomes" id="UP000238049">
    <property type="component" value="Unassembled WGS sequence"/>
</dbReference>
<evidence type="ECO:0000313" key="1">
    <source>
        <dbReference type="EMBL" id="PPT93498.1"/>
    </source>
</evidence>
<gene>
    <name evidence="1" type="ORF">XarbCFBP7409_20770</name>
</gene>
<comment type="caution">
    <text evidence="1">The sequence shown here is derived from an EMBL/GenBank/DDBJ whole genome shotgun (WGS) entry which is preliminary data.</text>
</comment>
<dbReference type="AlphaFoldDB" id="A0A2S6ZML8"/>
<dbReference type="EMBL" id="MDSL01000090">
    <property type="protein sequence ID" value="PPT93498.1"/>
    <property type="molecule type" value="Genomic_DNA"/>
</dbReference>